<dbReference type="EMBL" id="OZ023719">
    <property type="protein sequence ID" value="CAK9868380.1"/>
    <property type="molecule type" value="Genomic_DNA"/>
</dbReference>
<feature type="compositionally biased region" description="Basic residues" evidence="1">
    <location>
        <begin position="1"/>
        <end position="21"/>
    </location>
</feature>
<keyword evidence="3" id="KW-1185">Reference proteome</keyword>
<accession>A0ABP1B0H0</accession>
<evidence type="ECO:0000313" key="3">
    <source>
        <dbReference type="Proteomes" id="UP001497522"/>
    </source>
</evidence>
<reference evidence="2" key="1">
    <citation type="submission" date="2024-03" db="EMBL/GenBank/DDBJ databases">
        <authorList>
            <consortium name="ELIXIR-Norway"/>
            <consortium name="Elixir Norway"/>
        </authorList>
    </citation>
    <scope>NUCLEOTIDE SEQUENCE</scope>
</reference>
<proteinExistence type="predicted"/>
<name>A0ABP1B0H0_9BRYO</name>
<dbReference type="Proteomes" id="UP001497522">
    <property type="component" value="Chromosome 18"/>
</dbReference>
<sequence length="72" mass="8017">METVAKKKKKKKKKQQKKKARGRDEARGEEGPRTRPEKGPGSTRARQASGQEAAGTRESKQRGNAGRPAYHM</sequence>
<protein>
    <submittedName>
        <fullName evidence="2">Uncharacterized protein</fullName>
    </submittedName>
</protein>
<feature type="region of interest" description="Disordered" evidence="1">
    <location>
        <begin position="1"/>
        <end position="72"/>
    </location>
</feature>
<feature type="compositionally biased region" description="Basic and acidic residues" evidence="1">
    <location>
        <begin position="22"/>
        <end position="38"/>
    </location>
</feature>
<organism evidence="2 3">
    <name type="scientific">Sphagnum jensenii</name>
    <dbReference type="NCBI Taxonomy" id="128206"/>
    <lineage>
        <taxon>Eukaryota</taxon>
        <taxon>Viridiplantae</taxon>
        <taxon>Streptophyta</taxon>
        <taxon>Embryophyta</taxon>
        <taxon>Bryophyta</taxon>
        <taxon>Sphagnophytina</taxon>
        <taxon>Sphagnopsida</taxon>
        <taxon>Sphagnales</taxon>
        <taxon>Sphagnaceae</taxon>
        <taxon>Sphagnum</taxon>
    </lineage>
</organism>
<gene>
    <name evidence="2" type="ORF">CSSPJE1EN2_LOCUS11339</name>
</gene>
<evidence type="ECO:0000256" key="1">
    <source>
        <dbReference type="SAM" id="MobiDB-lite"/>
    </source>
</evidence>
<evidence type="ECO:0000313" key="2">
    <source>
        <dbReference type="EMBL" id="CAK9868380.1"/>
    </source>
</evidence>